<accession>A0AAV4NHT8</accession>
<dbReference type="EMBL" id="BPLR01020913">
    <property type="protein sequence ID" value="GIX83880.1"/>
    <property type="molecule type" value="Genomic_DNA"/>
</dbReference>
<protein>
    <submittedName>
        <fullName evidence="1">Uncharacterized protein</fullName>
    </submittedName>
</protein>
<proteinExistence type="predicted"/>
<comment type="caution">
    <text evidence="1">The sequence shown here is derived from an EMBL/GenBank/DDBJ whole genome shotgun (WGS) entry which is preliminary data.</text>
</comment>
<name>A0AAV4NHT8_CAEEX</name>
<organism evidence="1 2">
    <name type="scientific">Caerostris extrusa</name>
    <name type="common">Bark spider</name>
    <name type="synonym">Caerostris bankana</name>
    <dbReference type="NCBI Taxonomy" id="172846"/>
    <lineage>
        <taxon>Eukaryota</taxon>
        <taxon>Metazoa</taxon>
        <taxon>Ecdysozoa</taxon>
        <taxon>Arthropoda</taxon>
        <taxon>Chelicerata</taxon>
        <taxon>Arachnida</taxon>
        <taxon>Araneae</taxon>
        <taxon>Araneomorphae</taxon>
        <taxon>Entelegynae</taxon>
        <taxon>Araneoidea</taxon>
        <taxon>Araneidae</taxon>
        <taxon>Caerostris</taxon>
    </lineage>
</organism>
<keyword evidence="2" id="KW-1185">Reference proteome</keyword>
<sequence length="109" mass="12871">MLIDPLGDNNPHPQLICGKLSGSYNRVATQFMLGQEWQTQLMTKRRCNFNLTKEPETKLTKTRHFAIFRMENIISVCQLHFKKKWNDVDKIVALNITSQGLQFRISYWR</sequence>
<evidence type="ECO:0000313" key="2">
    <source>
        <dbReference type="Proteomes" id="UP001054945"/>
    </source>
</evidence>
<gene>
    <name evidence="1" type="ORF">CEXT_206541</name>
</gene>
<evidence type="ECO:0000313" key="1">
    <source>
        <dbReference type="EMBL" id="GIX83880.1"/>
    </source>
</evidence>
<dbReference type="AlphaFoldDB" id="A0AAV4NHT8"/>
<dbReference type="Proteomes" id="UP001054945">
    <property type="component" value="Unassembled WGS sequence"/>
</dbReference>
<reference evidence="1 2" key="1">
    <citation type="submission" date="2021-06" db="EMBL/GenBank/DDBJ databases">
        <title>Caerostris extrusa draft genome.</title>
        <authorList>
            <person name="Kono N."/>
            <person name="Arakawa K."/>
        </authorList>
    </citation>
    <scope>NUCLEOTIDE SEQUENCE [LARGE SCALE GENOMIC DNA]</scope>
</reference>